<evidence type="ECO:0000313" key="3">
    <source>
        <dbReference type="EMBL" id="QEC58109.1"/>
    </source>
</evidence>
<feature type="domain" description="CHRD" evidence="2">
    <location>
        <begin position="619"/>
        <end position="767"/>
    </location>
</feature>
<dbReference type="InterPro" id="IPR010895">
    <property type="entry name" value="CHRD"/>
</dbReference>
<evidence type="ECO:0000256" key="1">
    <source>
        <dbReference type="ARBA" id="ARBA00023157"/>
    </source>
</evidence>
<dbReference type="Pfam" id="PF06119">
    <property type="entry name" value="NIDO"/>
    <property type="match status" value="2"/>
</dbReference>
<name>A0A5B8UPE7_9BACT</name>
<dbReference type="KEGG" id="fgg:FSB75_20090"/>
<protein>
    <submittedName>
        <fullName evidence="3">CHRD domain-containing protein</fullName>
    </submittedName>
</protein>
<dbReference type="InterPro" id="IPR026444">
    <property type="entry name" value="Secre_tail"/>
</dbReference>
<accession>A0A5B8UPE7</accession>
<dbReference type="SMART" id="SM00754">
    <property type="entry name" value="CHRD"/>
    <property type="match status" value="1"/>
</dbReference>
<dbReference type="Pfam" id="PF18962">
    <property type="entry name" value="Por_Secre_tail"/>
    <property type="match status" value="1"/>
</dbReference>
<gene>
    <name evidence="3" type="ORF">FSB75_20090</name>
</gene>
<proteinExistence type="predicted"/>
<dbReference type="InterPro" id="IPR051495">
    <property type="entry name" value="Epithelial_Barrier/Signaling"/>
</dbReference>
<evidence type="ECO:0000259" key="2">
    <source>
        <dbReference type="SMART" id="SM00754"/>
    </source>
</evidence>
<dbReference type="NCBIfam" id="TIGR04183">
    <property type="entry name" value="Por_Secre_tail"/>
    <property type="match status" value="1"/>
</dbReference>
<dbReference type="PANTHER" id="PTHR13802:SF52">
    <property type="entry name" value="MUCIN-4"/>
    <property type="match status" value="1"/>
</dbReference>
<dbReference type="AlphaFoldDB" id="A0A5B8UPE7"/>
<dbReference type="GO" id="GO:0007160">
    <property type="term" value="P:cell-matrix adhesion"/>
    <property type="evidence" value="ECO:0007669"/>
    <property type="project" value="InterPro"/>
</dbReference>
<dbReference type="InterPro" id="IPR003886">
    <property type="entry name" value="NIDO_dom"/>
</dbReference>
<keyword evidence="4" id="KW-1185">Reference proteome</keyword>
<reference evidence="3 4" key="1">
    <citation type="journal article" date="2015" name="Int. J. Syst. Evol. Microbiol.">
        <title>Flavisolibacter ginsenosidimutans sp. nov., with ginsenoside-converting activity isolated from soil used for cultivating ginseng.</title>
        <authorList>
            <person name="Zhao Y."/>
            <person name="Liu Q."/>
            <person name="Kang M.S."/>
            <person name="Jin F."/>
            <person name="Yu H."/>
            <person name="Im W.T."/>
        </authorList>
    </citation>
    <scope>NUCLEOTIDE SEQUENCE [LARGE SCALE GENOMIC DNA]</scope>
    <source>
        <strain evidence="3 4">Gsoil 636</strain>
    </source>
</reference>
<dbReference type="RefSeq" id="WP_146791126.1">
    <property type="nucleotide sequence ID" value="NZ_BAABIO010000003.1"/>
</dbReference>
<dbReference type="PANTHER" id="PTHR13802">
    <property type="entry name" value="MUCIN 4-RELATED"/>
    <property type="match status" value="1"/>
</dbReference>
<evidence type="ECO:0000313" key="4">
    <source>
        <dbReference type="Proteomes" id="UP000321204"/>
    </source>
</evidence>
<dbReference type="OrthoDB" id="679679at2"/>
<organism evidence="3 4">
    <name type="scientific">Flavisolibacter ginsenosidimutans</name>
    <dbReference type="NCBI Taxonomy" id="661481"/>
    <lineage>
        <taxon>Bacteria</taxon>
        <taxon>Pseudomonadati</taxon>
        <taxon>Bacteroidota</taxon>
        <taxon>Chitinophagia</taxon>
        <taxon>Chitinophagales</taxon>
        <taxon>Chitinophagaceae</taxon>
        <taxon>Flavisolibacter</taxon>
    </lineage>
</organism>
<dbReference type="EMBL" id="CP042433">
    <property type="protein sequence ID" value="QEC58109.1"/>
    <property type="molecule type" value="Genomic_DNA"/>
</dbReference>
<sequence>MNKRYQIRAHSPGLTSFKAFLFIGFFLVSSVFLKAAAQVVTDPSSDPNYDKQKAALINVSQGKTVQKSKTAPMQKSAAPSVSANALATCYFPPDNTYSSVPANDDGFVGPITLPFTFKLYGASYNQVYINNNGNITFDAGVSQYTADGFPFNVPMVAAFWADVDTRTGNLVRYKVNPTNLIVTFPQVGYYSTHLDKLNTFQIIITNGNDPLIGVGNNVAFYYDDMQWTTGDASGGSGGFGGGPATVGINKGNSVDYVQVGRFGIPGSAYDGGGGAIDGVDYLDGKCFTFNVTGELNNPNLPPSVSGAPANNTLNLACGETQTLTLQFLPPEINQLVSTTINTGGLCNVSTSISNGAVSTASVTITGAACNAGSHVISFTATDNFSTPASTTVNITVNVAACVNVGPVYYSKPTGDLHNLLTWGLNTDGSGANPSDFGDSTFQLANRSSGLYTMTGDWSVGGIINIPSGSQLQINGNTLSLTELDGAGTISGSNTSNLAVIGSSGGNVTLNFTGGSNTLNNFTVNRSGSNATATLGNALNVLNVLTLTTGRLNTGGMLTLKSSAANTARVAPVTGSISGDVTVERFIPARRAWRILSAPVGGISSGAASGQANLTNSQETAIGPLLRSDGSPRPQSFGTATFSLNEARTAMTMTATVFNIDITGTQTPDPNDNLVAAHIHVGAPPGSNASVRWGFFGTPDNDINPKQLVVTPFASGVGGTFTSIWDLPEGNGGTTLATNLPGILAGLSYINFHTVQFGGGEIRGQITMVGPGTQTINQAWQEGAILGLSANPNPAPGYGTHITGGPTYGSTANGFDQNPGAASSIKRYSSILNNWEALQNTNATFVGADAYMTFVRGDRGIPIGTNDVPPTVTTLRAKGPLRIGDQTFNVAATGFTAIPNPYASPINFATITRNGVQNNFYLWDPKMGGINGVGAYVLLSDNGAGGYDIVPAPVSPESQYIQSGQGFLVRPATNGVSGSITIKESDKSATPAMDVFRANGPTASIPVTPLFADPSSGQGLRVQLQTTNADGGVNILDEVFASYRNTYAEKIDGLDAVKMENVEENVAIIREGQTFMVERKPLPKENDVISLKLWNTKAQTYVFEINPVHLAGTGLFAFVEDKYLKTVTPVSLEVKSKVSFSITNDPASARSDRFQIILTHRLPDVLTKVSDKSNITAYPNPVHGHTIQLAFVNKEQGLYSVEIINGSGQVVLRKNLQHSGGTVAQTLELSSKLSAGAYQLRVSGKGGSTTVPLLIN</sequence>
<dbReference type="Pfam" id="PF07452">
    <property type="entry name" value="CHRD"/>
    <property type="match status" value="1"/>
</dbReference>
<dbReference type="Proteomes" id="UP000321204">
    <property type="component" value="Chromosome"/>
</dbReference>
<keyword evidence="1" id="KW-1015">Disulfide bond</keyword>